<accession>A0A9E2L3F6</accession>
<evidence type="ECO:0000313" key="1">
    <source>
        <dbReference type="EMBL" id="MBU3850410.1"/>
    </source>
</evidence>
<dbReference type="EMBL" id="JAHLFV010000178">
    <property type="protein sequence ID" value="MBU3850410.1"/>
    <property type="molecule type" value="Genomic_DNA"/>
</dbReference>
<gene>
    <name evidence="1" type="ORF">IAA16_07585</name>
</gene>
<reference evidence="1" key="1">
    <citation type="journal article" date="2021" name="PeerJ">
        <title>Extensive microbial diversity within the chicken gut microbiome revealed by metagenomics and culture.</title>
        <authorList>
            <person name="Gilroy R."/>
            <person name="Ravi A."/>
            <person name="Getino M."/>
            <person name="Pursley I."/>
            <person name="Horton D.L."/>
            <person name="Alikhan N.F."/>
            <person name="Baker D."/>
            <person name="Gharbi K."/>
            <person name="Hall N."/>
            <person name="Watson M."/>
            <person name="Adriaenssens E.M."/>
            <person name="Foster-Nyarko E."/>
            <person name="Jarju S."/>
            <person name="Secka A."/>
            <person name="Antonio M."/>
            <person name="Oren A."/>
            <person name="Chaudhuri R.R."/>
            <person name="La Ragione R."/>
            <person name="Hildebrand F."/>
            <person name="Pallen M.J."/>
        </authorList>
    </citation>
    <scope>NUCLEOTIDE SEQUENCE</scope>
    <source>
        <strain evidence="1">Gambia15-2214</strain>
    </source>
</reference>
<sequence length="59" mass="6547">MNKALIKNFAIDARVRLIQMAVDNTGLVGIAKDKIDAPIQKGDNFEIYKTLAGKQNMLQ</sequence>
<dbReference type="Proteomes" id="UP000823914">
    <property type="component" value="Unassembled WGS sequence"/>
</dbReference>
<protein>
    <submittedName>
        <fullName evidence="1">Uncharacterized protein</fullName>
    </submittedName>
</protein>
<organism evidence="1 2">
    <name type="scientific">Candidatus Treponema excrementipullorum</name>
    <dbReference type="NCBI Taxonomy" id="2838768"/>
    <lineage>
        <taxon>Bacteria</taxon>
        <taxon>Pseudomonadati</taxon>
        <taxon>Spirochaetota</taxon>
        <taxon>Spirochaetia</taxon>
        <taxon>Spirochaetales</taxon>
        <taxon>Treponemataceae</taxon>
        <taxon>Treponema</taxon>
    </lineage>
</organism>
<dbReference type="AlphaFoldDB" id="A0A9E2L3F6"/>
<name>A0A9E2L3F6_9SPIR</name>
<comment type="caution">
    <text evidence="1">The sequence shown here is derived from an EMBL/GenBank/DDBJ whole genome shotgun (WGS) entry which is preliminary data.</text>
</comment>
<evidence type="ECO:0000313" key="2">
    <source>
        <dbReference type="Proteomes" id="UP000823914"/>
    </source>
</evidence>
<reference evidence="1" key="2">
    <citation type="submission" date="2021-04" db="EMBL/GenBank/DDBJ databases">
        <authorList>
            <person name="Gilroy R."/>
        </authorList>
    </citation>
    <scope>NUCLEOTIDE SEQUENCE</scope>
    <source>
        <strain evidence="1">Gambia15-2214</strain>
    </source>
</reference>
<proteinExistence type="predicted"/>